<feature type="transmembrane region" description="Helical" evidence="1">
    <location>
        <begin position="176"/>
        <end position="194"/>
    </location>
</feature>
<feature type="transmembrane region" description="Helical" evidence="1">
    <location>
        <begin position="206"/>
        <end position="224"/>
    </location>
</feature>
<accession>A0ABQ8Q3Y9</accession>
<dbReference type="Proteomes" id="UP001163828">
    <property type="component" value="Unassembled WGS sequence"/>
</dbReference>
<feature type="chain" id="PRO_5046892699" evidence="2">
    <location>
        <begin position="30"/>
        <end position="237"/>
    </location>
</feature>
<evidence type="ECO:0000256" key="2">
    <source>
        <dbReference type="SAM" id="SignalP"/>
    </source>
</evidence>
<keyword evidence="1" id="KW-0472">Membrane</keyword>
<evidence type="ECO:0000313" key="3">
    <source>
        <dbReference type="EMBL" id="KAJ3993417.1"/>
    </source>
</evidence>
<name>A0ABQ8Q3Y9_9AGAR</name>
<evidence type="ECO:0000313" key="4">
    <source>
        <dbReference type="Proteomes" id="UP001163828"/>
    </source>
</evidence>
<protein>
    <submittedName>
        <fullName evidence="3">Uncharacterized protein</fullName>
    </submittedName>
</protein>
<sequence>MRPFSSITNLFSAVLPFLLLDVLDYKANASPTSSLSETTTLSSSSQLNGRGQQLVSRITIGYAYWQDETKCQEYNNEALNDLFSSRSRTSFVLSPVPKYDAAKLADAQDGSCECIFEGNEFQLLDSPMQYSTFRSNNRFVIFFYKRRNRIPQMLLTRFNTEKLHIRVVCKMQCKEIISFTSLFLFFSICFFISHSAHQRNPCFPNLLLNFAQMCYLIPLGLSRLNSMLFYSGGSRNH</sequence>
<gene>
    <name evidence="3" type="ORF">F5050DRAFT_1781989</name>
</gene>
<proteinExistence type="predicted"/>
<feature type="signal peptide" evidence="2">
    <location>
        <begin position="1"/>
        <end position="29"/>
    </location>
</feature>
<comment type="caution">
    <text evidence="3">The sequence shown here is derived from an EMBL/GenBank/DDBJ whole genome shotgun (WGS) entry which is preliminary data.</text>
</comment>
<keyword evidence="4" id="KW-1185">Reference proteome</keyword>
<evidence type="ECO:0000256" key="1">
    <source>
        <dbReference type="SAM" id="Phobius"/>
    </source>
</evidence>
<organism evidence="3 4">
    <name type="scientific">Lentinula boryana</name>
    <dbReference type="NCBI Taxonomy" id="40481"/>
    <lineage>
        <taxon>Eukaryota</taxon>
        <taxon>Fungi</taxon>
        <taxon>Dikarya</taxon>
        <taxon>Basidiomycota</taxon>
        <taxon>Agaricomycotina</taxon>
        <taxon>Agaricomycetes</taxon>
        <taxon>Agaricomycetidae</taxon>
        <taxon>Agaricales</taxon>
        <taxon>Marasmiineae</taxon>
        <taxon>Omphalotaceae</taxon>
        <taxon>Lentinula</taxon>
    </lineage>
</organism>
<reference evidence="3" key="1">
    <citation type="submission" date="2022-08" db="EMBL/GenBank/DDBJ databases">
        <authorList>
            <consortium name="DOE Joint Genome Institute"/>
            <person name="Min B."/>
            <person name="Riley R."/>
            <person name="Sierra-Patev S."/>
            <person name="Naranjo-Ortiz M."/>
            <person name="Looney B."/>
            <person name="Konkel Z."/>
            <person name="Slot J.C."/>
            <person name="Sakamoto Y."/>
            <person name="Steenwyk J.L."/>
            <person name="Rokas A."/>
            <person name="Carro J."/>
            <person name="Camarero S."/>
            <person name="Ferreira P."/>
            <person name="Molpeceres G."/>
            <person name="Ruiz-Duenas F.J."/>
            <person name="Serrano A."/>
            <person name="Henrissat B."/>
            <person name="Drula E."/>
            <person name="Hughes K.W."/>
            <person name="Mata J.L."/>
            <person name="Ishikawa N.K."/>
            <person name="Vargas-Isla R."/>
            <person name="Ushijima S."/>
            <person name="Smith C.A."/>
            <person name="Ahrendt S."/>
            <person name="Andreopoulos W."/>
            <person name="He G."/>
            <person name="Labutti K."/>
            <person name="Lipzen A."/>
            <person name="Ng V."/>
            <person name="Sandor L."/>
            <person name="Barry K."/>
            <person name="Martinez A.T."/>
            <person name="Xiao Y."/>
            <person name="Gibbons J.G."/>
            <person name="Terashima K."/>
            <person name="Hibbett D.S."/>
            <person name="Grigoriev I.V."/>
        </authorList>
    </citation>
    <scope>NUCLEOTIDE SEQUENCE</scope>
    <source>
        <strain evidence="3">TFB10827</strain>
    </source>
</reference>
<keyword evidence="1" id="KW-1133">Transmembrane helix</keyword>
<keyword evidence="1" id="KW-0812">Transmembrane</keyword>
<keyword evidence="2" id="KW-0732">Signal</keyword>
<dbReference type="EMBL" id="MU790768">
    <property type="protein sequence ID" value="KAJ3993417.1"/>
    <property type="molecule type" value="Genomic_DNA"/>
</dbReference>